<dbReference type="EMBL" id="BKCJ010589107">
    <property type="protein sequence ID" value="GFB26723.1"/>
    <property type="molecule type" value="Genomic_DNA"/>
</dbReference>
<accession>A0A699L951</accession>
<proteinExistence type="predicted"/>
<feature type="region of interest" description="Disordered" evidence="1">
    <location>
        <begin position="150"/>
        <end position="171"/>
    </location>
</feature>
<dbReference type="AlphaFoldDB" id="A0A699L951"/>
<gene>
    <name evidence="2" type="ORF">Tci_698694</name>
</gene>
<feature type="compositionally biased region" description="Basic and acidic residues" evidence="1">
    <location>
        <begin position="161"/>
        <end position="171"/>
    </location>
</feature>
<feature type="non-terminal residue" evidence="2">
    <location>
        <position position="293"/>
    </location>
</feature>
<comment type="caution">
    <text evidence="2">The sequence shown here is derived from an EMBL/GenBank/DDBJ whole genome shotgun (WGS) entry which is preliminary data.</text>
</comment>
<reference evidence="2" key="1">
    <citation type="journal article" date="2019" name="Sci. Rep.">
        <title>Draft genome of Tanacetum cinerariifolium, the natural source of mosquito coil.</title>
        <authorList>
            <person name="Yamashiro T."/>
            <person name="Shiraishi A."/>
            <person name="Satake H."/>
            <person name="Nakayama K."/>
        </authorList>
    </citation>
    <scope>NUCLEOTIDE SEQUENCE</scope>
</reference>
<organism evidence="2">
    <name type="scientific">Tanacetum cinerariifolium</name>
    <name type="common">Dalmatian daisy</name>
    <name type="synonym">Chrysanthemum cinerariifolium</name>
    <dbReference type="NCBI Taxonomy" id="118510"/>
    <lineage>
        <taxon>Eukaryota</taxon>
        <taxon>Viridiplantae</taxon>
        <taxon>Streptophyta</taxon>
        <taxon>Embryophyta</taxon>
        <taxon>Tracheophyta</taxon>
        <taxon>Spermatophyta</taxon>
        <taxon>Magnoliopsida</taxon>
        <taxon>eudicotyledons</taxon>
        <taxon>Gunneridae</taxon>
        <taxon>Pentapetalae</taxon>
        <taxon>asterids</taxon>
        <taxon>campanulids</taxon>
        <taxon>Asterales</taxon>
        <taxon>Asteraceae</taxon>
        <taxon>Asteroideae</taxon>
        <taxon>Anthemideae</taxon>
        <taxon>Anthemidinae</taxon>
        <taxon>Tanacetum</taxon>
    </lineage>
</organism>
<sequence length="293" mass="32353">MRPFGCHVTILNTLDPLGKFDGKADEGFLVRYSVSSKAFRVFNSRTIIVQGTLHINFLENQPNVTGSGRTWLFDIDTLTQSMNYQLVVAGNQPNSSVGIQGNFDAGKVGKESVSTQQYVLLPLWSTASKDPQNTNVDAAFDDKKNESKVHVSLSSSYKPKKHDEKAKREAKGKSQIQLIVLTVFNAAGPSNNVVSPNFEIGGKSSFMDPFQYPDDPDMPALEDIIYSDDEEDVGAEADFSNLETNITISPIPTTRVHKVHHVTQIIGFEDPDYPDKVYKVVKSLYGLHQAPIA</sequence>
<evidence type="ECO:0000256" key="1">
    <source>
        <dbReference type="SAM" id="MobiDB-lite"/>
    </source>
</evidence>
<name>A0A699L951_TANCI</name>
<protein>
    <submittedName>
        <fullName evidence="2">Retrovirus-related Pol polyprotein from transposon TNT 1-94</fullName>
    </submittedName>
</protein>
<evidence type="ECO:0000313" key="2">
    <source>
        <dbReference type="EMBL" id="GFB26723.1"/>
    </source>
</evidence>